<dbReference type="OrthoDB" id="9797568at2"/>
<evidence type="ECO:0000256" key="1">
    <source>
        <dbReference type="ARBA" id="ARBA00008591"/>
    </source>
</evidence>
<dbReference type="AlphaFoldDB" id="A0A518C5U9"/>
<gene>
    <name evidence="2" type="ORF">Pan97_16130</name>
</gene>
<dbReference type="KEGG" id="bvo:Pan97_16130"/>
<dbReference type="RefSeq" id="WP_144971551.1">
    <property type="nucleotide sequence ID" value="NZ_CP036289.1"/>
</dbReference>
<dbReference type="PANTHER" id="PTHR37298:SF1">
    <property type="entry name" value="UPF0111 PROTEIN YKAA"/>
    <property type="match status" value="1"/>
</dbReference>
<evidence type="ECO:0008006" key="4">
    <source>
        <dbReference type="Google" id="ProtNLM"/>
    </source>
</evidence>
<protein>
    <recommendedName>
        <fullName evidence="4">Pit accessory protein</fullName>
    </recommendedName>
</protein>
<organism evidence="2 3">
    <name type="scientific">Bremerella volcania</name>
    <dbReference type="NCBI Taxonomy" id="2527984"/>
    <lineage>
        <taxon>Bacteria</taxon>
        <taxon>Pseudomonadati</taxon>
        <taxon>Planctomycetota</taxon>
        <taxon>Planctomycetia</taxon>
        <taxon>Pirellulales</taxon>
        <taxon>Pirellulaceae</taxon>
        <taxon>Bremerella</taxon>
    </lineage>
</organism>
<dbReference type="Pfam" id="PF01865">
    <property type="entry name" value="PhoU_div"/>
    <property type="match status" value="1"/>
</dbReference>
<dbReference type="InterPro" id="IPR038078">
    <property type="entry name" value="PhoU-like_sf"/>
</dbReference>
<sequence>MIGKKKSLLRRLLDRAFPRAPDFYLLLNGQCDLSLEAMTVFAQFMKDGDRNKGVQVRELEHRCDDLKHQNMDQLNRSFSTPMDRDDIYRAISTIDDVVGYAKTTVRELEILQVTPDEPMQEMAALLLEGMQSLHQGYAKLRSKPLDAEADARKAHKTERETEDVYRHAVAKLFDEQRIRQMAESGDVHAEISTFVEMLRRREVYRHMSNAADKIEVAAETLHNIIVKIA</sequence>
<dbReference type="Proteomes" id="UP000318626">
    <property type="component" value="Chromosome"/>
</dbReference>
<dbReference type="Gene3D" id="1.20.58.220">
    <property type="entry name" value="Phosphate transport system protein phou homolog 2, domain 2"/>
    <property type="match status" value="1"/>
</dbReference>
<name>A0A518C5U9_9BACT</name>
<dbReference type="PANTHER" id="PTHR37298">
    <property type="entry name" value="UPF0111 PROTEIN YKAA"/>
    <property type="match status" value="1"/>
</dbReference>
<accession>A0A518C5U9</accession>
<dbReference type="InterPro" id="IPR018445">
    <property type="entry name" value="Put_Phosphate_transp_reg"/>
</dbReference>
<evidence type="ECO:0000313" key="2">
    <source>
        <dbReference type="EMBL" id="QDU74603.1"/>
    </source>
</evidence>
<keyword evidence="3" id="KW-1185">Reference proteome</keyword>
<dbReference type="InterPro" id="IPR052912">
    <property type="entry name" value="UPF0111_domain"/>
</dbReference>
<comment type="similarity">
    <text evidence="1">Belongs to the UPF0111 family.</text>
</comment>
<evidence type="ECO:0000313" key="3">
    <source>
        <dbReference type="Proteomes" id="UP000318626"/>
    </source>
</evidence>
<dbReference type="EMBL" id="CP036289">
    <property type="protein sequence ID" value="QDU74603.1"/>
    <property type="molecule type" value="Genomic_DNA"/>
</dbReference>
<proteinExistence type="inferred from homology"/>
<reference evidence="3" key="1">
    <citation type="submission" date="2019-02" db="EMBL/GenBank/DDBJ databases">
        <title>Deep-cultivation of Planctomycetes and their phenomic and genomic characterization uncovers novel biology.</title>
        <authorList>
            <person name="Wiegand S."/>
            <person name="Jogler M."/>
            <person name="Boedeker C."/>
            <person name="Pinto D."/>
            <person name="Vollmers J."/>
            <person name="Rivas-Marin E."/>
            <person name="Kohn T."/>
            <person name="Peeters S.H."/>
            <person name="Heuer A."/>
            <person name="Rast P."/>
            <person name="Oberbeckmann S."/>
            <person name="Bunk B."/>
            <person name="Jeske O."/>
            <person name="Meyerdierks A."/>
            <person name="Storesund J.E."/>
            <person name="Kallscheuer N."/>
            <person name="Luecker S."/>
            <person name="Lage O.M."/>
            <person name="Pohl T."/>
            <person name="Merkel B.J."/>
            <person name="Hornburger P."/>
            <person name="Mueller R.-W."/>
            <person name="Bruemmer F."/>
            <person name="Labrenz M."/>
            <person name="Spormann A.M."/>
            <person name="Op den Camp H."/>
            <person name="Overmann J."/>
            <person name="Amann R."/>
            <person name="Jetten M.S.M."/>
            <person name="Mascher T."/>
            <person name="Medema M.H."/>
            <person name="Devos D.P."/>
            <person name="Kaster A.-K."/>
            <person name="Ovreas L."/>
            <person name="Rohde M."/>
            <person name="Galperin M.Y."/>
            <person name="Jogler C."/>
        </authorList>
    </citation>
    <scope>NUCLEOTIDE SEQUENCE [LARGE SCALE GENOMIC DNA]</scope>
    <source>
        <strain evidence="3">Pan97</strain>
    </source>
</reference>